<sequence length="80" mass="8415">MQTCVQLADGLGTRGVEVSSSAPTDEVLDADDEEAKPGDKGEQDHDSPPNGGEDVPGRALHRQDDKGDRTNIAMTSPVVK</sequence>
<feature type="compositionally biased region" description="Basic and acidic residues" evidence="1">
    <location>
        <begin position="35"/>
        <end position="47"/>
    </location>
</feature>
<feature type="region of interest" description="Disordered" evidence="1">
    <location>
        <begin position="1"/>
        <end position="80"/>
    </location>
</feature>
<comment type="caution">
    <text evidence="2">The sequence shown here is derived from an EMBL/GenBank/DDBJ whole genome shotgun (WGS) entry which is preliminary data.</text>
</comment>
<organism evidence="2 3">
    <name type="scientific">Paractinoplanes ferrugineus</name>
    <dbReference type="NCBI Taxonomy" id="113564"/>
    <lineage>
        <taxon>Bacteria</taxon>
        <taxon>Bacillati</taxon>
        <taxon>Actinomycetota</taxon>
        <taxon>Actinomycetes</taxon>
        <taxon>Micromonosporales</taxon>
        <taxon>Micromonosporaceae</taxon>
        <taxon>Paractinoplanes</taxon>
    </lineage>
</organism>
<evidence type="ECO:0000256" key="1">
    <source>
        <dbReference type="SAM" id="MobiDB-lite"/>
    </source>
</evidence>
<keyword evidence="3" id="KW-1185">Reference proteome</keyword>
<evidence type="ECO:0000313" key="3">
    <source>
        <dbReference type="Proteomes" id="UP000598174"/>
    </source>
</evidence>
<accession>A0A919J4G7</accession>
<evidence type="ECO:0000313" key="2">
    <source>
        <dbReference type="EMBL" id="GIE13484.1"/>
    </source>
</evidence>
<dbReference type="RefSeq" id="WP_203819925.1">
    <property type="nucleotide sequence ID" value="NZ_BAAABP010000027.1"/>
</dbReference>
<proteinExistence type="predicted"/>
<gene>
    <name evidence="2" type="ORF">Afe05nite_53240</name>
</gene>
<reference evidence="2" key="1">
    <citation type="submission" date="2021-01" db="EMBL/GenBank/DDBJ databases">
        <title>Whole genome shotgun sequence of Actinoplanes ferrugineus NBRC 15555.</title>
        <authorList>
            <person name="Komaki H."/>
            <person name="Tamura T."/>
        </authorList>
    </citation>
    <scope>NUCLEOTIDE SEQUENCE</scope>
    <source>
        <strain evidence="2">NBRC 15555</strain>
    </source>
</reference>
<dbReference type="EMBL" id="BOMM01000049">
    <property type="protein sequence ID" value="GIE13484.1"/>
    <property type="molecule type" value="Genomic_DNA"/>
</dbReference>
<protein>
    <submittedName>
        <fullName evidence="2">Uncharacterized protein</fullName>
    </submittedName>
</protein>
<dbReference type="AlphaFoldDB" id="A0A919J4G7"/>
<dbReference type="Proteomes" id="UP000598174">
    <property type="component" value="Unassembled WGS sequence"/>
</dbReference>
<name>A0A919J4G7_9ACTN</name>